<keyword evidence="4" id="KW-1185">Reference proteome</keyword>
<evidence type="ECO:0000313" key="4">
    <source>
        <dbReference type="Proteomes" id="UP000831156"/>
    </source>
</evidence>
<dbReference type="Proteomes" id="UP000831156">
    <property type="component" value="Unassembled WGS sequence"/>
</dbReference>
<evidence type="ECO:0000313" key="3">
    <source>
        <dbReference type="EMBL" id="SOV20458.1"/>
    </source>
</evidence>
<dbReference type="EMBL" id="FMKD01000079">
    <property type="protein sequence ID" value="SOV20458.1"/>
    <property type="molecule type" value="Genomic_DNA"/>
</dbReference>
<dbReference type="Pfam" id="PF05424">
    <property type="entry name" value="Duffy_binding"/>
    <property type="match status" value="1"/>
</dbReference>
<gene>
    <name evidence="3" type="ORF">PGABG01_0029800</name>
</gene>
<evidence type="ECO:0000259" key="2">
    <source>
        <dbReference type="Pfam" id="PF05424"/>
    </source>
</evidence>
<dbReference type="Gene3D" id="1.20.1310.20">
    <property type="entry name" value="Duffy-antigen binding domain"/>
    <property type="match status" value="1"/>
</dbReference>
<proteinExistence type="predicted"/>
<sequence length="306" mass="34439">MERYKQEAEYVSQGRNGGSLDNLKGHPDKGTYSQGGTASTLSDICKLNIDHSNDWREKNSSSDPYQGPCTGKGKNRFVIGQKWGPKVDEVNAEHKDVLFPPRRLDMCTSNLENLGQNDKTPTFLNNVSVNDSFTGDVLLAAKEEAQNILLLYGDKNDYPGMCRVVRASFADLGDIIRGTDIWSGNTDMERLQKHLVTIFKNIHSSLGINVSKYTNSDGKYTTLRSDWWTANRSQVWDAIKCVVQDLFAASDIKSGPGGISSSVSAYCGYNTEVPLDDYIPQKLRWMTEWTENYCKQLYRHHKDVKD</sequence>
<dbReference type="SUPFAM" id="SSF140924">
    <property type="entry name" value="Duffy binding domain-like"/>
    <property type="match status" value="1"/>
</dbReference>
<feature type="domain" description="Duffy-antigen binding" evidence="2">
    <location>
        <begin position="97"/>
        <end position="284"/>
    </location>
</feature>
<organism evidence="3 4">
    <name type="scientific">Plasmodium gaboni</name>
    <dbReference type="NCBI Taxonomy" id="647221"/>
    <lineage>
        <taxon>Eukaryota</taxon>
        <taxon>Sar</taxon>
        <taxon>Alveolata</taxon>
        <taxon>Apicomplexa</taxon>
        <taxon>Aconoidasida</taxon>
        <taxon>Haemosporida</taxon>
        <taxon>Plasmodiidae</taxon>
        <taxon>Plasmodium</taxon>
        <taxon>Plasmodium (Laverania)</taxon>
    </lineage>
</organism>
<feature type="region of interest" description="Disordered" evidence="1">
    <location>
        <begin position="1"/>
        <end position="37"/>
    </location>
</feature>
<dbReference type="InterPro" id="IPR008602">
    <property type="entry name" value="Duffy-antigen-binding"/>
</dbReference>
<evidence type="ECO:0000256" key="1">
    <source>
        <dbReference type="SAM" id="MobiDB-lite"/>
    </source>
</evidence>
<dbReference type="Gene3D" id="1.20.58.830">
    <property type="match status" value="1"/>
</dbReference>
<comment type="caution">
    <text evidence="3">The sequence shown here is derived from an EMBL/GenBank/DDBJ whole genome shotgun (WGS) entry which is preliminary data.</text>
</comment>
<reference evidence="3" key="1">
    <citation type="submission" date="2016-09" db="EMBL/GenBank/DDBJ databases">
        <authorList>
            <consortium name="Pathogen Informatics"/>
            <person name="Sun Q."/>
            <person name="Inoue M."/>
        </authorList>
    </citation>
    <scope>NUCLEOTIDE SEQUENCE</scope>
</reference>
<name>A0ABY1UVD0_9APIC</name>
<protein>
    <submittedName>
        <fullName evidence="3">Erythrocyte membrane protein 1 (PfEMP1), truncated, putative</fullName>
    </submittedName>
</protein>
<accession>A0ABY1UVD0</accession>
<dbReference type="InterPro" id="IPR042202">
    <property type="entry name" value="Duffy-ag-bd_sf"/>
</dbReference>